<reference evidence="2" key="4">
    <citation type="submission" date="2019-03" db="UniProtKB">
        <authorList>
            <consortium name="EnsemblPlants"/>
        </authorList>
    </citation>
    <scope>IDENTIFICATION</scope>
</reference>
<accession>A0A453TEE1</accession>
<evidence type="ECO:0000313" key="3">
    <source>
        <dbReference type="Proteomes" id="UP000015105"/>
    </source>
</evidence>
<name>A0A453TEE1_AEGTS</name>
<reference evidence="3" key="1">
    <citation type="journal article" date="2014" name="Science">
        <title>Ancient hybridizations among the ancestral genomes of bread wheat.</title>
        <authorList>
            <consortium name="International Wheat Genome Sequencing Consortium,"/>
            <person name="Marcussen T."/>
            <person name="Sandve S.R."/>
            <person name="Heier L."/>
            <person name="Spannagl M."/>
            <person name="Pfeifer M."/>
            <person name="Jakobsen K.S."/>
            <person name="Wulff B.B."/>
            <person name="Steuernagel B."/>
            <person name="Mayer K.F."/>
            <person name="Olsen O.A."/>
        </authorList>
    </citation>
    <scope>NUCLEOTIDE SEQUENCE [LARGE SCALE GENOMIC DNA]</scope>
    <source>
        <strain evidence="3">cv. AL8/78</strain>
    </source>
</reference>
<keyword evidence="1" id="KW-0812">Transmembrane</keyword>
<reference evidence="2" key="5">
    <citation type="journal article" date="2021" name="G3 (Bethesda)">
        <title>Aegilops tauschii genome assembly Aet v5.0 features greater sequence contiguity and improved annotation.</title>
        <authorList>
            <person name="Wang L."/>
            <person name="Zhu T."/>
            <person name="Rodriguez J.C."/>
            <person name="Deal K.R."/>
            <person name="Dubcovsky J."/>
            <person name="McGuire P.E."/>
            <person name="Lux T."/>
            <person name="Spannagl M."/>
            <person name="Mayer K.F.X."/>
            <person name="Baldrich P."/>
            <person name="Meyers B.C."/>
            <person name="Huo N."/>
            <person name="Gu Y.Q."/>
            <person name="Zhou H."/>
            <person name="Devos K.M."/>
            <person name="Bennetzen J.L."/>
            <person name="Unver T."/>
            <person name="Budak H."/>
            <person name="Gulick P.J."/>
            <person name="Galiba G."/>
            <person name="Kalapos B."/>
            <person name="Nelson D.R."/>
            <person name="Li P."/>
            <person name="You F.M."/>
            <person name="Luo M.C."/>
            <person name="Dvorak J."/>
        </authorList>
    </citation>
    <scope>NUCLEOTIDE SEQUENCE [LARGE SCALE GENOMIC DNA]</scope>
    <source>
        <strain evidence="2">cv. AL8/78</strain>
    </source>
</reference>
<keyword evidence="1" id="KW-1133">Transmembrane helix</keyword>
<dbReference type="AlphaFoldDB" id="A0A453TEE1"/>
<proteinExistence type="predicted"/>
<evidence type="ECO:0000313" key="2">
    <source>
        <dbReference type="EnsemblPlants" id="AET7Gv21358800.1"/>
    </source>
</evidence>
<protein>
    <submittedName>
        <fullName evidence="2">Uncharacterized protein</fullName>
    </submittedName>
</protein>
<dbReference type="Gramene" id="AET7Gv21358800.1">
    <property type="protein sequence ID" value="AET7Gv21358800.1"/>
    <property type="gene ID" value="AET7Gv21358800"/>
</dbReference>
<keyword evidence="3" id="KW-1185">Reference proteome</keyword>
<dbReference type="Proteomes" id="UP000015105">
    <property type="component" value="Chromosome 7D"/>
</dbReference>
<sequence>MFTTSYACLFAISIHMVLILYAVCTFLFLRDIKFFICVCYEINMRSKYFLYV</sequence>
<organism evidence="2 3">
    <name type="scientific">Aegilops tauschii subsp. strangulata</name>
    <name type="common">Goatgrass</name>
    <dbReference type="NCBI Taxonomy" id="200361"/>
    <lineage>
        <taxon>Eukaryota</taxon>
        <taxon>Viridiplantae</taxon>
        <taxon>Streptophyta</taxon>
        <taxon>Embryophyta</taxon>
        <taxon>Tracheophyta</taxon>
        <taxon>Spermatophyta</taxon>
        <taxon>Magnoliopsida</taxon>
        <taxon>Liliopsida</taxon>
        <taxon>Poales</taxon>
        <taxon>Poaceae</taxon>
        <taxon>BOP clade</taxon>
        <taxon>Pooideae</taxon>
        <taxon>Triticodae</taxon>
        <taxon>Triticeae</taxon>
        <taxon>Triticinae</taxon>
        <taxon>Aegilops</taxon>
    </lineage>
</organism>
<reference evidence="2" key="3">
    <citation type="journal article" date="2017" name="Nature">
        <title>Genome sequence of the progenitor of the wheat D genome Aegilops tauschii.</title>
        <authorList>
            <person name="Luo M.C."/>
            <person name="Gu Y.Q."/>
            <person name="Puiu D."/>
            <person name="Wang H."/>
            <person name="Twardziok S.O."/>
            <person name="Deal K.R."/>
            <person name="Huo N."/>
            <person name="Zhu T."/>
            <person name="Wang L."/>
            <person name="Wang Y."/>
            <person name="McGuire P.E."/>
            <person name="Liu S."/>
            <person name="Long H."/>
            <person name="Ramasamy R.K."/>
            <person name="Rodriguez J.C."/>
            <person name="Van S.L."/>
            <person name="Yuan L."/>
            <person name="Wang Z."/>
            <person name="Xia Z."/>
            <person name="Xiao L."/>
            <person name="Anderson O.D."/>
            <person name="Ouyang S."/>
            <person name="Liang Y."/>
            <person name="Zimin A.V."/>
            <person name="Pertea G."/>
            <person name="Qi P."/>
            <person name="Bennetzen J.L."/>
            <person name="Dai X."/>
            <person name="Dawson M.W."/>
            <person name="Muller H.G."/>
            <person name="Kugler K."/>
            <person name="Rivarola-Duarte L."/>
            <person name="Spannagl M."/>
            <person name="Mayer K.F.X."/>
            <person name="Lu F.H."/>
            <person name="Bevan M.W."/>
            <person name="Leroy P."/>
            <person name="Li P."/>
            <person name="You F.M."/>
            <person name="Sun Q."/>
            <person name="Liu Z."/>
            <person name="Lyons E."/>
            <person name="Wicker T."/>
            <person name="Salzberg S.L."/>
            <person name="Devos K.M."/>
            <person name="Dvorak J."/>
        </authorList>
    </citation>
    <scope>NUCLEOTIDE SEQUENCE [LARGE SCALE GENOMIC DNA]</scope>
    <source>
        <strain evidence="2">cv. AL8/78</strain>
    </source>
</reference>
<reference evidence="3" key="2">
    <citation type="journal article" date="2017" name="Nat. Plants">
        <title>The Aegilops tauschii genome reveals multiple impacts of transposons.</title>
        <authorList>
            <person name="Zhao G."/>
            <person name="Zou C."/>
            <person name="Li K."/>
            <person name="Wang K."/>
            <person name="Li T."/>
            <person name="Gao L."/>
            <person name="Zhang X."/>
            <person name="Wang H."/>
            <person name="Yang Z."/>
            <person name="Liu X."/>
            <person name="Jiang W."/>
            <person name="Mao L."/>
            <person name="Kong X."/>
            <person name="Jiao Y."/>
            <person name="Jia J."/>
        </authorList>
    </citation>
    <scope>NUCLEOTIDE SEQUENCE [LARGE SCALE GENOMIC DNA]</scope>
    <source>
        <strain evidence="3">cv. AL8/78</strain>
    </source>
</reference>
<dbReference type="EnsemblPlants" id="AET7Gv21358800.1">
    <property type="protein sequence ID" value="AET7Gv21358800.1"/>
    <property type="gene ID" value="AET7Gv21358800"/>
</dbReference>
<keyword evidence="1" id="KW-0472">Membrane</keyword>
<evidence type="ECO:0000256" key="1">
    <source>
        <dbReference type="SAM" id="Phobius"/>
    </source>
</evidence>
<feature type="transmembrane region" description="Helical" evidence="1">
    <location>
        <begin position="6"/>
        <end position="29"/>
    </location>
</feature>